<evidence type="ECO:0000256" key="8">
    <source>
        <dbReference type="ARBA" id="ARBA00023163"/>
    </source>
</evidence>
<name>A0A2P5WR99_GOSBA</name>
<dbReference type="Proteomes" id="UP000239757">
    <property type="component" value="Unassembled WGS sequence"/>
</dbReference>
<dbReference type="FunFam" id="1.10.10.60:FF:000257">
    <property type="entry name" value="Zinc-finger homeodomain protein 2"/>
    <property type="match status" value="1"/>
</dbReference>
<protein>
    <recommendedName>
        <fullName evidence="13">ZF-HD dimerization-type domain-containing protein</fullName>
    </recommendedName>
</protein>
<evidence type="ECO:0000256" key="2">
    <source>
        <dbReference type="ARBA" id="ARBA00022723"/>
    </source>
</evidence>
<reference evidence="11 12" key="1">
    <citation type="submission" date="2015-01" db="EMBL/GenBank/DDBJ databases">
        <title>Genome of allotetraploid Gossypium barbadense reveals genomic plasticity and fiber elongation in cotton evolution.</title>
        <authorList>
            <person name="Chen X."/>
            <person name="Liu X."/>
            <person name="Zhao B."/>
            <person name="Zheng H."/>
            <person name="Hu Y."/>
            <person name="Lu G."/>
            <person name="Yang C."/>
            <person name="Chen J."/>
            <person name="Shan C."/>
            <person name="Zhang L."/>
            <person name="Zhou Y."/>
            <person name="Wang L."/>
            <person name="Guo W."/>
            <person name="Bai Y."/>
            <person name="Ruan J."/>
            <person name="Shangguan X."/>
            <person name="Mao Y."/>
            <person name="Jiang J."/>
            <person name="Zhu Y."/>
            <person name="Lei J."/>
            <person name="Kang H."/>
            <person name="Chen S."/>
            <person name="He X."/>
            <person name="Wang R."/>
            <person name="Wang Y."/>
            <person name="Chen J."/>
            <person name="Wang L."/>
            <person name="Yu S."/>
            <person name="Wang B."/>
            <person name="Wei J."/>
            <person name="Song S."/>
            <person name="Lu X."/>
            <person name="Gao Z."/>
            <person name="Gu W."/>
            <person name="Deng X."/>
            <person name="Ma D."/>
            <person name="Wang S."/>
            <person name="Liang W."/>
            <person name="Fang L."/>
            <person name="Cai C."/>
            <person name="Zhu X."/>
            <person name="Zhou B."/>
            <person name="Zhang Y."/>
            <person name="Chen Z."/>
            <person name="Xu S."/>
            <person name="Zhu R."/>
            <person name="Wang S."/>
            <person name="Zhang T."/>
            <person name="Zhao G."/>
        </authorList>
    </citation>
    <scope>NUCLEOTIDE SEQUENCE [LARGE SCALE GENOMIC DNA]</scope>
    <source>
        <strain evidence="12">cv. Xinhai21</strain>
        <tissue evidence="11">Leaf</tissue>
    </source>
</reference>
<evidence type="ECO:0000256" key="4">
    <source>
        <dbReference type="ARBA" id="ARBA00022833"/>
    </source>
</evidence>
<evidence type="ECO:0008006" key="13">
    <source>
        <dbReference type="Google" id="ProtNLM"/>
    </source>
</evidence>
<feature type="compositionally biased region" description="Polar residues" evidence="10">
    <location>
        <begin position="28"/>
        <end position="43"/>
    </location>
</feature>
<dbReference type="GO" id="GO:0000976">
    <property type="term" value="F:transcription cis-regulatory region binding"/>
    <property type="evidence" value="ECO:0007669"/>
    <property type="project" value="TreeGrafter"/>
</dbReference>
<dbReference type="GO" id="GO:0008270">
    <property type="term" value="F:zinc ion binding"/>
    <property type="evidence" value="ECO:0007669"/>
    <property type="project" value="UniProtKB-KW"/>
</dbReference>
<evidence type="ECO:0000256" key="9">
    <source>
        <dbReference type="ARBA" id="ARBA00023242"/>
    </source>
</evidence>
<evidence type="ECO:0000313" key="11">
    <source>
        <dbReference type="EMBL" id="PPR93573.1"/>
    </source>
</evidence>
<dbReference type="GO" id="GO:0050793">
    <property type="term" value="P:regulation of developmental process"/>
    <property type="evidence" value="ECO:0007669"/>
    <property type="project" value="TreeGrafter"/>
</dbReference>
<evidence type="ECO:0000313" key="12">
    <source>
        <dbReference type="Proteomes" id="UP000239757"/>
    </source>
</evidence>
<dbReference type="SUPFAM" id="SSF46689">
    <property type="entry name" value="Homeodomain-like"/>
    <property type="match status" value="1"/>
</dbReference>
<keyword evidence="6" id="KW-0238">DNA-binding</keyword>
<dbReference type="PANTHER" id="PTHR31948">
    <property type="entry name" value="ZINC-FINGER HOMEODOMAIN PROTEIN 2"/>
    <property type="match status" value="1"/>
</dbReference>
<keyword evidence="5" id="KW-0805">Transcription regulation</keyword>
<accession>A0A2P5WR99</accession>
<organism evidence="11 12">
    <name type="scientific">Gossypium barbadense</name>
    <name type="common">Sea Island cotton</name>
    <name type="synonym">Hibiscus barbadensis</name>
    <dbReference type="NCBI Taxonomy" id="3634"/>
    <lineage>
        <taxon>Eukaryota</taxon>
        <taxon>Viridiplantae</taxon>
        <taxon>Streptophyta</taxon>
        <taxon>Embryophyta</taxon>
        <taxon>Tracheophyta</taxon>
        <taxon>Spermatophyta</taxon>
        <taxon>Magnoliopsida</taxon>
        <taxon>eudicotyledons</taxon>
        <taxon>Gunneridae</taxon>
        <taxon>Pentapetalae</taxon>
        <taxon>rosids</taxon>
        <taxon>malvids</taxon>
        <taxon>Malvales</taxon>
        <taxon>Malvaceae</taxon>
        <taxon>Malvoideae</taxon>
        <taxon>Gossypium</taxon>
    </lineage>
</organism>
<evidence type="ECO:0000256" key="3">
    <source>
        <dbReference type="ARBA" id="ARBA00022771"/>
    </source>
</evidence>
<proteinExistence type="predicted"/>
<evidence type="ECO:0000256" key="10">
    <source>
        <dbReference type="SAM" id="MobiDB-lite"/>
    </source>
</evidence>
<comment type="subcellular location">
    <subcellularLocation>
        <location evidence="1">Nucleus</location>
    </subcellularLocation>
</comment>
<keyword evidence="4" id="KW-0862">Zinc</keyword>
<dbReference type="EMBL" id="KZ666771">
    <property type="protein sequence ID" value="PPR93573.1"/>
    <property type="molecule type" value="Genomic_DNA"/>
</dbReference>
<evidence type="ECO:0000256" key="6">
    <source>
        <dbReference type="ARBA" id="ARBA00023125"/>
    </source>
</evidence>
<dbReference type="InterPro" id="IPR009057">
    <property type="entry name" value="Homeodomain-like_sf"/>
</dbReference>
<dbReference type="AlphaFoldDB" id="A0A2P5WR99"/>
<evidence type="ECO:0000256" key="1">
    <source>
        <dbReference type="ARBA" id="ARBA00004123"/>
    </source>
</evidence>
<keyword evidence="7" id="KW-0371">Homeobox</keyword>
<keyword evidence="9" id="KW-0539">Nucleus</keyword>
<dbReference type="GO" id="GO:0003700">
    <property type="term" value="F:DNA-binding transcription factor activity"/>
    <property type="evidence" value="ECO:0007669"/>
    <property type="project" value="TreeGrafter"/>
</dbReference>
<gene>
    <name evidence="11" type="ORF">GOBAR_AA27105</name>
</gene>
<dbReference type="GO" id="GO:0005634">
    <property type="term" value="C:nucleus"/>
    <property type="evidence" value="ECO:0007669"/>
    <property type="project" value="UniProtKB-SubCell"/>
</dbReference>
<dbReference type="Gene3D" id="1.10.10.60">
    <property type="entry name" value="Homeodomain-like"/>
    <property type="match status" value="1"/>
</dbReference>
<dbReference type="OrthoDB" id="1929626at2759"/>
<sequence>MDIALASTAPKSPEAEPEPEPVSETPTRTKPVSFTNGGLTNSHLPAGGLTPNTANLGSNSKKRFRTKFTQYQKDKMLEFAEKIGWKIQKRDEEDIQEFCREVGVDRGVLKVWMHNNKNTFGKKDQANGGIISTLLIKDHHVAANI</sequence>
<feature type="compositionally biased region" description="Polar residues" evidence="10">
    <location>
        <begin position="50"/>
        <end position="59"/>
    </location>
</feature>
<dbReference type="NCBIfam" id="TIGR01565">
    <property type="entry name" value="homeo_ZF_HD"/>
    <property type="match status" value="1"/>
</dbReference>
<keyword evidence="8" id="KW-0804">Transcription</keyword>
<dbReference type="PANTHER" id="PTHR31948:SF72">
    <property type="entry name" value="ZINC-FINGER HOMEODOMAIN PROTEIN 10"/>
    <property type="match status" value="1"/>
</dbReference>
<keyword evidence="3" id="KW-0863">Zinc-finger</keyword>
<keyword evidence="2" id="KW-0479">Metal-binding</keyword>
<dbReference type="InterPro" id="IPR006455">
    <property type="entry name" value="Homeodomain_ZF_HD"/>
</dbReference>
<evidence type="ECO:0000256" key="7">
    <source>
        <dbReference type="ARBA" id="ARBA00023155"/>
    </source>
</evidence>
<evidence type="ECO:0000256" key="5">
    <source>
        <dbReference type="ARBA" id="ARBA00023015"/>
    </source>
</evidence>
<feature type="compositionally biased region" description="Low complexity" evidence="10">
    <location>
        <begin position="1"/>
        <end position="12"/>
    </location>
</feature>
<feature type="region of interest" description="Disordered" evidence="10">
    <location>
        <begin position="1"/>
        <end position="61"/>
    </location>
</feature>